<protein>
    <submittedName>
        <fullName evidence="10">ABC transporter permease</fullName>
    </submittedName>
</protein>
<organism evidence="10 11">
    <name type="scientific">Aceticella autotrophica</name>
    <dbReference type="NCBI Taxonomy" id="2755338"/>
    <lineage>
        <taxon>Bacteria</taxon>
        <taxon>Bacillati</taxon>
        <taxon>Bacillota</taxon>
        <taxon>Clostridia</taxon>
        <taxon>Thermoanaerobacterales</taxon>
        <taxon>Thermoanaerobacteraceae</taxon>
        <taxon>Aceticella</taxon>
    </lineage>
</organism>
<gene>
    <name evidence="10" type="ORF">ACETAC_05630</name>
</gene>
<dbReference type="Proteomes" id="UP000671913">
    <property type="component" value="Chromosome"/>
</dbReference>
<feature type="transmembrane region" description="Helical" evidence="7">
    <location>
        <begin position="365"/>
        <end position="387"/>
    </location>
</feature>
<dbReference type="KEGG" id="aaut:ACETAC_05630"/>
<dbReference type="GO" id="GO:0022857">
    <property type="term" value="F:transmembrane transporter activity"/>
    <property type="evidence" value="ECO:0007669"/>
    <property type="project" value="TreeGrafter"/>
</dbReference>
<evidence type="ECO:0000256" key="2">
    <source>
        <dbReference type="ARBA" id="ARBA00022475"/>
    </source>
</evidence>
<accession>A0A974Y734</accession>
<sequence>MSFLESFKQAFDSLKNNKLRSILTMLGIIMGVFSVITIVAISNATTAYMNSQFEKIGANVINIQAKYGSNPDDNLLSMSDMDKVKKAVPEIKNICAASQRNAEVKVNGKSRNAFVYGITAQYKNFFPADMAAGRMFNDFDDKGKRNVVVVDENFAKKYFKNNNPIGRVVEVISSNGVSNKFTIIGVLKQAGNIIIAPGMSSDDFPITIYIPLTTLQGMYNNGDKINTLYVSTEKRDQLNDISQRAIKILELTHQSKGKYMAQNVQDVQKIVNSVLSVISSVLLVIAAITLIVGGIGIVNILLVSVTERIKEIGLRKALGAQKRDIILQFLTESIIMTGIGGIIGIILGIGAGMIIANIIKIPSTVNYTVVILAFLGSIALGIIFGVYPAKRAADLDPIEALRYE</sequence>
<dbReference type="EMBL" id="CP060096">
    <property type="protein sequence ID" value="QSZ26423.1"/>
    <property type="molecule type" value="Genomic_DNA"/>
</dbReference>
<name>A0A974Y734_9THEO</name>
<keyword evidence="4 7" id="KW-1133">Transmembrane helix</keyword>
<comment type="subcellular location">
    <subcellularLocation>
        <location evidence="1">Cell membrane</location>
        <topology evidence="1">Multi-pass membrane protein</topology>
    </subcellularLocation>
</comment>
<reference evidence="10" key="1">
    <citation type="submission" date="2020-08" db="EMBL/GenBank/DDBJ databases">
        <title>Genomic insights into the carbon and energy metabolism of the first obligate autotrophic acetogenic bacterium Aceticella autotrophica gen. nov., sp. nov.</title>
        <authorList>
            <person name="Toshchakov S.V."/>
            <person name="Elcheninov A.G."/>
            <person name="Kublanov I.V."/>
            <person name="Frolov E.N."/>
            <person name="Lebedinsky A.V."/>
        </authorList>
    </citation>
    <scope>NUCLEOTIDE SEQUENCE</scope>
    <source>
        <strain evidence="10">3443-3Ac</strain>
    </source>
</reference>
<feature type="domain" description="MacB-like periplasmic core" evidence="9">
    <location>
        <begin position="21"/>
        <end position="245"/>
    </location>
</feature>
<evidence type="ECO:0000313" key="11">
    <source>
        <dbReference type="Proteomes" id="UP000671913"/>
    </source>
</evidence>
<evidence type="ECO:0000259" key="9">
    <source>
        <dbReference type="Pfam" id="PF12704"/>
    </source>
</evidence>
<keyword evidence="2" id="KW-1003">Cell membrane</keyword>
<feature type="transmembrane region" description="Helical" evidence="7">
    <location>
        <begin position="281"/>
        <end position="305"/>
    </location>
</feature>
<evidence type="ECO:0000256" key="5">
    <source>
        <dbReference type="ARBA" id="ARBA00023136"/>
    </source>
</evidence>
<dbReference type="PANTHER" id="PTHR30572">
    <property type="entry name" value="MEMBRANE COMPONENT OF TRANSPORTER-RELATED"/>
    <property type="match status" value="1"/>
</dbReference>
<keyword evidence="3 7" id="KW-0812">Transmembrane</keyword>
<evidence type="ECO:0000256" key="7">
    <source>
        <dbReference type="SAM" id="Phobius"/>
    </source>
</evidence>
<dbReference type="InterPro" id="IPR025857">
    <property type="entry name" value="MacB_PCD"/>
</dbReference>
<dbReference type="InterPro" id="IPR003838">
    <property type="entry name" value="ABC3_permease_C"/>
</dbReference>
<feature type="domain" description="ABC3 transporter permease C-terminal" evidence="8">
    <location>
        <begin position="284"/>
        <end position="396"/>
    </location>
</feature>
<evidence type="ECO:0000256" key="1">
    <source>
        <dbReference type="ARBA" id="ARBA00004651"/>
    </source>
</evidence>
<proteinExistence type="inferred from homology"/>
<keyword evidence="11" id="KW-1185">Reference proteome</keyword>
<dbReference type="GO" id="GO:0005886">
    <property type="term" value="C:plasma membrane"/>
    <property type="evidence" value="ECO:0007669"/>
    <property type="project" value="UniProtKB-SubCell"/>
</dbReference>
<dbReference type="AlphaFoldDB" id="A0A974Y734"/>
<evidence type="ECO:0000256" key="4">
    <source>
        <dbReference type="ARBA" id="ARBA00022989"/>
    </source>
</evidence>
<dbReference type="InterPro" id="IPR050250">
    <property type="entry name" value="Macrolide_Exporter_MacB"/>
</dbReference>
<dbReference type="PANTHER" id="PTHR30572:SF4">
    <property type="entry name" value="ABC TRANSPORTER PERMEASE YTRF"/>
    <property type="match status" value="1"/>
</dbReference>
<feature type="transmembrane region" description="Helical" evidence="7">
    <location>
        <begin position="326"/>
        <end position="359"/>
    </location>
</feature>
<dbReference type="Pfam" id="PF12704">
    <property type="entry name" value="MacB_PCD"/>
    <property type="match status" value="1"/>
</dbReference>
<evidence type="ECO:0000259" key="8">
    <source>
        <dbReference type="Pfam" id="PF02687"/>
    </source>
</evidence>
<evidence type="ECO:0000256" key="3">
    <source>
        <dbReference type="ARBA" id="ARBA00022692"/>
    </source>
</evidence>
<comment type="similarity">
    <text evidence="6">Belongs to the ABC-4 integral membrane protein family.</text>
</comment>
<keyword evidence="5 7" id="KW-0472">Membrane</keyword>
<dbReference type="Pfam" id="PF02687">
    <property type="entry name" value="FtsX"/>
    <property type="match status" value="1"/>
</dbReference>
<evidence type="ECO:0000313" key="10">
    <source>
        <dbReference type="EMBL" id="QSZ26423.1"/>
    </source>
</evidence>
<dbReference type="RefSeq" id="WP_284679088.1">
    <property type="nucleotide sequence ID" value="NZ_CP060096.1"/>
</dbReference>
<feature type="transmembrane region" description="Helical" evidence="7">
    <location>
        <begin position="21"/>
        <end position="41"/>
    </location>
</feature>
<evidence type="ECO:0000256" key="6">
    <source>
        <dbReference type="ARBA" id="ARBA00038076"/>
    </source>
</evidence>